<comment type="caution">
    <text evidence="1">The sequence shown here is derived from an EMBL/GenBank/DDBJ whole genome shotgun (WGS) entry which is preliminary data.</text>
</comment>
<proteinExistence type="predicted"/>
<evidence type="ECO:0008006" key="3">
    <source>
        <dbReference type="Google" id="ProtNLM"/>
    </source>
</evidence>
<gene>
    <name evidence="1" type="ORF">ACFFGE_07570</name>
</gene>
<organism evidence="1 2">
    <name type="scientific">Brevundimonas balnearis</name>
    <dbReference type="NCBI Taxonomy" id="1572858"/>
    <lineage>
        <taxon>Bacteria</taxon>
        <taxon>Pseudomonadati</taxon>
        <taxon>Pseudomonadota</taxon>
        <taxon>Alphaproteobacteria</taxon>
        <taxon>Caulobacterales</taxon>
        <taxon>Caulobacteraceae</taxon>
        <taxon>Brevundimonas</taxon>
    </lineage>
</organism>
<dbReference type="Gene3D" id="3.40.30.10">
    <property type="entry name" value="Glutaredoxin"/>
    <property type="match status" value="1"/>
</dbReference>
<sequence>MERPHLRTMPLKTAKTRWREVVLVCRKCQKKLDGGFGPDGDQSLKKALKRYLKPEMKVGKGRKADLAVIETGCFDICPKGAVVAVNAARPETVLIVPPGIDLLELRQKLGVPERRRPADTFEIVARDPVDAARRKA</sequence>
<dbReference type="RefSeq" id="WP_376835706.1">
    <property type="nucleotide sequence ID" value="NZ_JBHLSW010000005.1"/>
</dbReference>
<evidence type="ECO:0000313" key="1">
    <source>
        <dbReference type="EMBL" id="MFC0633736.1"/>
    </source>
</evidence>
<accession>A0ABV6R287</accession>
<name>A0ABV6R287_9CAUL</name>
<evidence type="ECO:0000313" key="2">
    <source>
        <dbReference type="Proteomes" id="UP001589906"/>
    </source>
</evidence>
<protein>
    <recommendedName>
        <fullName evidence="3">(2Fe-2S) ferredoxin domain-containing protein</fullName>
    </recommendedName>
</protein>
<dbReference type="EMBL" id="JBHLSW010000005">
    <property type="protein sequence ID" value="MFC0633736.1"/>
    <property type="molecule type" value="Genomic_DNA"/>
</dbReference>
<reference evidence="1 2" key="1">
    <citation type="submission" date="2024-09" db="EMBL/GenBank/DDBJ databases">
        <authorList>
            <person name="Sun Q."/>
            <person name="Mori K."/>
        </authorList>
    </citation>
    <scope>NUCLEOTIDE SEQUENCE [LARGE SCALE GENOMIC DNA]</scope>
    <source>
        <strain evidence="1 2">NCAIM B.02621</strain>
    </source>
</reference>
<dbReference type="Proteomes" id="UP001589906">
    <property type="component" value="Unassembled WGS sequence"/>
</dbReference>
<keyword evidence="2" id="KW-1185">Reference proteome</keyword>